<evidence type="ECO:0000313" key="2">
    <source>
        <dbReference type="Proteomes" id="UP000599074"/>
    </source>
</evidence>
<gene>
    <name evidence="1" type="ORF">Pme01_14150</name>
</gene>
<proteinExistence type="predicted"/>
<name>A0A8J3T8N3_9ACTN</name>
<evidence type="ECO:0000313" key="1">
    <source>
        <dbReference type="EMBL" id="GII21818.1"/>
    </source>
</evidence>
<sequence length="84" mass="8788">MAAPLAARAVVCDAHRATPLITRTTMISPTTANLDDVGDGTRDARRTRSRAAAAVCGLGARADENRAVENTASPKHGDEVPVDY</sequence>
<dbReference type="AlphaFoldDB" id="A0A8J3T8N3"/>
<keyword evidence="2" id="KW-1185">Reference proteome</keyword>
<comment type="caution">
    <text evidence="1">The sequence shown here is derived from an EMBL/GenBank/DDBJ whole genome shotgun (WGS) entry which is preliminary data.</text>
</comment>
<accession>A0A8J3T8N3</accession>
<reference evidence="1" key="1">
    <citation type="submission" date="2021-01" db="EMBL/GenBank/DDBJ databases">
        <title>Whole genome shotgun sequence of Planosporangium mesophilum NBRC 109066.</title>
        <authorList>
            <person name="Komaki H."/>
            <person name="Tamura T."/>
        </authorList>
    </citation>
    <scope>NUCLEOTIDE SEQUENCE</scope>
    <source>
        <strain evidence="1">NBRC 109066</strain>
    </source>
</reference>
<protein>
    <submittedName>
        <fullName evidence="1">Uncharacterized protein</fullName>
    </submittedName>
</protein>
<organism evidence="1 2">
    <name type="scientific">Planosporangium mesophilum</name>
    <dbReference type="NCBI Taxonomy" id="689768"/>
    <lineage>
        <taxon>Bacteria</taxon>
        <taxon>Bacillati</taxon>
        <taxon>Actinomycetota</taxon>
        <taxon>Actinomycetes</taxon>
        <taxon>Micromonosporales</taxon>
        <taxon>Micromonosporaceae</taxon>
        <taxon>Planosporangium</taxon>
    </lineage>
</organism>
<dbReference type="Proteomes" id="UP000599074">
    <property type="component" value="Unassembled WGS sequence"/>
</dbReference>
<dbReference type="EMBL" id="BOON01000013">
    <property type="protein sequence ID" value="GII21818.1"/>
    <property type="molecule type" value="Genomic_DNA"/>
</dbReference>